<feature type="chain" id="PRO_5046902722" description="Bacterial Ig domain-containing protein" evidence="1">
    <location>
        <begin position="23"/>
        <end position="651"/>
    </location>
</feature>
<feature type="signal peptide" evidence="1">
    <location>
        <begin position="1"/>
        <end position="22"/>
    </location>
</feature>
<dbReference type="EMBL" id="JAUCMM010000013">
    <property type="protein sequence ID" value="MDM7889750.1"/>
    <property type="molecule type" value="Genomic_DNA"/>
</dbReference>
<evidence type="ECO:0008006" key="4">
    <source>
        <dbReference type="Google" id="ProtNLM"/>
    </source>
</evidence>
<evidence type="ECO:0000313" key="3">
    <source>
        <dbReference type="Proteomes" id="UP001235720"/>
    </source>
</evidence>
<gene>
    <name evidence="2" type="ORF">QUG98_14945</name>
</gene>
<keyword evidence="1" id="KW-0732">Signal</keyword>
<name>A0ABT7TJH6_9MICO</name>
<reference evidence="2 3" key="1">
    <citation type="submission" date="2023-06" db="EMBL/GenBank/DDBJ databases">
        <authorList>
            <person name="Feng G."/>
            <person name="Li J."/>
            <person name="Zhu H."/>
        </authorList>
    </citation>
    <scope>NUCLEOTIDE SEQUENCE [LARGE SCALE GENOMIC DNA]</scope>
    <source>
        <strain evidence="2 3">RHCJP20</strain>
    </source>
</reference>
<evidence type="ECO:0000256" key="1">
    <source>
        <dbReference type="SAM" id="SignalP"/>
    </source>
</evidence>
<proteinExistence type="predicted"/>
<dbReference type="Proteomes" id="UP001235720">
    <property type="component" value="Unassembled WGS sequence"/>
</dbReference>
<protein>
    <recommendedName>
        <fullName evidence="4">Bacterial Ig domain-containing protein</fullName>
    </recommendedName>
</protein>
<keyword evidence="3" id="KW-1185">Reference proteome</keyword>
<dbReference type="Gene3D" id="2.60.40.10">
    <property type="entry name" value="Immunoglobulins"/>
    <property type="match status" value="2"/>
</dbReference>
<organism evidence="2 3">
    <name type="scientific">Curtobacterium subtropicum</name>
    <dbReference type="NCBI Taxonomy" id="3055138"/>
    <lineage>
        <taxon>Bacteria</taxon>
        <taxon>Bacillati</taxon>
        <taxon>Actinomycetota</taxon>
        <taxon>Actinomycetes</taxon>
        <taxon>Micrococcales</taxon>
        <taxon>Microbacteriaceae</taxon>
        <taxon>Curtobacterium</taxon>
    </lineage>
</organism>
<evidence type="ECO:0000313" key="2">
    <source>
        <dbReference type="EMBL" id="MDM7889750.1"/>
    </source>
</evidence>
<dbReference type="InterPro" id="IPR013783">
    <property type="entry name" value="Ig-like_fold"/>
</dbReference>
<accession>A0ABT7TJH6</accession>
<dbReference type="RefSeq" id="WP_289471311.1">
    <property type="nucleotide sequence ID" value="NZ_JAUCMM010000013.1"/>
</dbReference>
<sequence length="651" mass="67413">MHERPPIAAALVVGLVALAALAGPVPAASAADQDQTSAGAEAIRDLGTAPEQARALAYAGVPTGVRVEATQSGLVVTANPVCTGLVWGCKSIIHSSGRVFDLVDTTSGYTVPWPSDWREGESRDAGAVYSAARDWVSWWWNSNRPAALGSVTRPYAARSLTATVVSKDDAARTARVTGTATPKASIRIGGSEVTTADQSGNWSSTLQGLSVGANSRTFQQYVDGSYKDQKTVSVTIVDPVQPDQITGNRGSATLERGKTSTVYSTYTAKRAFTTPTGRLEVAAPAGTRFASGQDSQRGEYRSGSSWYSFGGNTLVNGSRSSDGRTYTFDLGQRNWDVAKDQQFRFGLRVETPVDVSPTTGSMTGHLSGSFTGGTFDTTATTDTTVADQPLTARVAEVDAARRTARVEGTAPGVTTGIAITWERNGQATTQRVEPRDGKWTVDVDGLRAGSNTVQVEAFAGQQSLARTTVDVQVDAPTFDASVTFADDVTERATVSGHGVPGARVVLRDGSTEVGSTTVGQDGTWTVRPAAPGRGGVWSLTATQTASGQPPQSIGVDVDYGAAVRITSPGDGFVVSPVFPSVRISGVAAPGAVVRLAERGVPGSDLGSVTAGADGRWAVSTPALPVRDQVIEATATGRGANTTTATVSLSGS</sequence>
<comment type="caution">
    <text evidence="2">The sequence shown here is derived from an EMBL/GenBank/DDBJ whole genome shotgun (WGS) entry which is preliminary data.</text>
</comment>